<evidence type="ECO:0000313" key="2">
    <source>
        <dbReference type="Proteomes" id="UP000287224"/>
    </source>
</evidence>
<keyword evidence="2" id="KW-1185">Reference proteome</keyword>
<protein>
    <submittedName>
        <fullName evidence="1">Uncharacterized protein</fullName>
    </submittedName>
</protein>
<reference evidence="2" key="1">
    <citation type="submission" date="2018-12" db="EMBL/GenBank/DDBJ databases">
        <title>Tengunoibacter tsumagoiensis gen. nov., sp. nov., Dictyobacter kobayashii sp. nov., D. alpinus sp. nov., and D. joshuensis sp. nov. and description of Dictyobacteraceae fam. nov. within the order Ktedonobacterales isolated from Tengu-no-mugimeshi.</title>
        <authorList>
            <person name="Wang C.M."/>
            <person name="Zheng Y."/>
            <person name="Sakai Y."/>
            <person name="Toyoda A."/>
            <person name="Minakuchi Y."/>
            <person name="Abe K."/>
            <person name="Yokota A."/>
            <person name="Yabe S."/>
        </authorList>
    </citation>
    <scope>NUCLEOTIDE SEQUENCE [LARGE SCALE GENOMIC DNA]</scope>
    <source>
        <strain evidence="2">S-27</strain>
    </source>
</reference>
<comment type="caution">
    <text evidence="1">The sequence shown here is derived from an EMBL/GenBank/DDBJ whole genome shotgun (WGS) entry which is preliminary data.</text>
</comment>
<dbReference type="EMBL" id="BIFQ01000001">
    <property type="protein sequence ID" value="GCE03483.1"/>
    <property type="molecule type" value="Genomic_DNA"/>
</dbReference>
<name>A0A401Z9J6_9CHLR</name>
<proteinExistence type="predicted"/>
<evidence type="ECO:0000313" key="1">
    <source>
        <dbReference type="EMBL" id="GCE03483.1"/>
    </source>
</evidence>
<dbReference type="AlphaFoldDB" id="A0A401Z9J6"/>
<dbReference type="Proteomes" id="UP000287224">
    <property type="component" value="Unassembled WGS sequence"/>
</dbReference>
<gene>
    <name evidence="1" type="ORF">KDAU_08120</name>
</gene>
<sequence>MEGQFCCTHALACGGHEYREVTEGKRACLMACKYPYHPSGAEEGRDQMGRSIYFGDPVLGSGSGLNAIFQGAPNLLYSVFNQERKLSLILFVIGIS</sequence>
<accession>A0A401Z9J6</accession>
<organism evidence="1 2">
    <name type="scientific">Dictyobacter aurantiacus</name>
    <dbReference type="NCBI Taxonomy" id="1936993"/>
    <lineage>
        <taxon>Bacteria</taxon>
        <taxon>Bacillati</taxon>
        <taxon>Chloroflexota</taxon>
        <taxon>Ktedonobacteria</taxon>
        <taxon>Ktedonobacterales</taxon>
        <taxon>Dictyobacteraceae</taxon>
        <taxon>Dictyobacter</taxon>
    </lineage>
</organism>